<dbReference type="RefSeq" id="XP_018069574.1">
    <property type="nucleotide sequence ID" value="XM_018213180.1"/>
</dbReference>
<evidence type="ECO:0000313" key="2">
    <source>
        <dbReference type="EMBL" id="KUJ15219.1"/>
    </source>
</evidence>
<evidence type="ECO:0000313" key="3">
    <source>
        <dbReference type="Proteomes" id="UP000070700"/>
    </source>
</evidence>
<organism evidence="2 3">
    <name type="scientific">Mollisia scopiformis</name>
    <name type="common">Conifer needle endophyte fungus</name>
    <name type="synonym">Phialocephala scopiformis</name>
    <dbReference type="NCBI Taxonomy" id="149040"/>
    <lineage>
        <taxon>Eukaryota</taxon>
        <taxon>Fungi</taxon>
        <taxon>Dikarya</taxon>
        <taxon>Ascomycota</taxon>
        <taxon>Pezizomycotina</taxon>
        <taxon>Leotiomycetes</taxon>
        <taxon>Helotiales</taxon>
        <taxon>Mollisiaceae</taxon>
        <taxon>Mollisia</taxon>
    </lineage>
</organism>
<gene>
    <name evidence="2" type="ORF">LY89DRAFT_670719</name>
</gene>
<dbReference type="InParanoid" id="A0A194X578"/>
<keyword evidence="3" id="KW-1185">Reference proteome</keyword>
<dbReference type="GeneID" id="28822906"/>
<feature type="compositionally biased region" description="Polar residues" evidence="1">
    <location>
        <begin position="175"/>
        <end position="184"/>
    </location>
</feature>
<feature type="region of interest" description="Disordered" evidence="1">
    <location>
        <begin position="161"/>
        <end position="184"/>
    </location>
</feature>
<proteinExistence type="predicted"/>
<evidence type="ECO:0000256" key="1">
    <source>
        <dbReference type="SAM" id="MobiDB-lite"/>
    </source>
</evidence>
<dbReference type="EMBL" id="KQ947418">
    <property type="protein sequence ID" value="KUJ15219.1"/>
    <property type="molecule type" value="Genomic_DNA"/>
</dbReference>
<accession>A0A194X578</accession>
<dbReference type="KEGG" id="psco:LY89DRAFT_670719"/>
<name>A0A194X578_MOLSC</name>
<reference evidence="2 3" key="1">
    <citation type="submission" date="2015-10" db="EMBL/GenBank/DDBJ databases">
        <title>Full genome of DAOMC 229536 Phialocephala scopiformis, a fungal endophyte of spruce producing the potent anti-insectan compound rugulosin.</title>
        <authorList>
            <consortium name="DOE Joint Genome Institute"/>
            <person name="Walker A.K."/>
            <person name="Frasz S.L."/>
            <person name="Seifert K.A."/>
            <person name="Miller J.D."/>
            <person name="Mondo S.J."/>
            <person name="Labutti K."/>
            <person name="Lipzen A."/>
            <person name="Dockter R."/>
            <person name="Kennedy M."/>
            <person name="Grigoriev I.V."/>
            <person name="Spatafora J.W."/>
        </authorList>
    </citation>
    <scope>NUCLEOTIDE SEQUENCE [LARGE SCALE GENOMIC DNA]</scope>
    <source>
        <strain evidence="2 3">CBS 120377</strain>
    </source>
</reference>
<dbReference type="AlphaFoldDB" id="A0A194X578"/>
<protein>
    <submittedName>
        <fullName evidence="2">Uncharacterized protein</fullName>
    </submittedName>
</protein>
<sequence>MSQQKRRFDLPTVEELRDEEDFLNKGWDDFAHALSLPLGPQSTSHPTQLVLDRRENKPDDQPALTLADIIGSTMAISEMQVAAVLKQVSQPTSSHHCIDWLTGDGAPDHPGTTRVGRKGSRVWGIESIQHLPQHRWRNSPCCFRSTPPTGQNIHRKLEFRLRGTGPPGQPYADKSSATAWSDAE</sequence>
<dbReference type="Proteomes" id="UP000070700">
    <property type="component" value="Unassembled WGS sequence"/>
</dbReference>